<evidence type="ECO:0000313" key="1">
    <source>
        <dbReference type="EMBL" id="PKC57727.1"/>
    </source>
</evidence>
<reference evidence="1 2" key="2">
    <citation type="submission" date="2017-10" db="EMBL/GenBank/DDBJ databases">
        <title>Genome analyses suggest a sexual origin of heterokaryosis in a supposedly ancient asexual fungus.</title>
        <authorList>
            <person name="Corradi N."/>
            <person name="Sedzielewska K."/>
            <person name="Noel J."/>
            <person name="Charron P."/>
            <person name="Farinelli L."/>
            <person name="Marton T."/>
            <person name="Kruger M."/>
            <person name="Pelin A."/>
            <person name="Brachmann A."/>
            <person name="Corradi N."/>
        </authorList>
    </citation>
    <scope>NUCLEOTIDE SEQUENCE [LARGE SCALE GENOMIC DNA]</scope>
    <source>
        <strain evidence="1 2">A1</strain>
    </source>
</reference>
<proteinExistence type="predicted"/>
<dbReference type="EMBL" id="LLXH01001737">
    <property type="protein sequence ID" value="PKC57727.1"/>
    <property type="molecule type" value="Genomic_DNA"/>
</dbReference>
<dbReference type="VEuPathDB" id="FungiDB:RhiirA1_472050"/>
<accession>A0A2N0R343</accession>
<comment type="caution">
    <text evidence="1">The sequence shown here is derived from an EMBL/GenBank/DDBJ whole genome shotgun (WGS) entry which is preliminary data.</text>
</comment>
<organism evidence="1 2">
    <name type="scientific">Rhizophagus irregularis</name>
    <dbReference type="NCBI Taxonomy" id="588596"/>
    <lineage>
        <taxon>Eukaryota</taxon>
        <taxon>Fungi</taxon>
        <taxon>Fungi incertae sedis</taxon>
        <taxon>Mucoromycota</taxon>
        <taxon>Glomeromycotina</taxon>
        <taxon>Glomeromycetes</taxon>
        <taxon>Glomerales</taxon>
        <taxon>Glomeraceae</taxon>
        <taxon>Rhizophagus</taxon>
    </lineage>
</organism>
<reference evidence="1 2" key="1">
    <citation type="submission" date="2017-10" db="EMBL/GenBank/DDBJ databases">
        <title>Extensive intraspecific genome diversity in a model arbuscular mycorrhizal fungus.</title>
        <authorList>
            <person name="Chen E.C.H."/>
            <person name="Morin E."/>
            <person name="Baudet D."/>
            <person name="Noel J."/>
            <person name="Ndikumana S."/>
            <person name="Charron P."/>
            <person name="St-Onge C."/>
            <person name="Giorgi J."/>
            <person name="Grigoriev I.V."/>
            <person name="Roux C."/>
            <person name="Martin F.M."/>
            <person name="Corradi N."/>
        </authorList>
    </citation>
    <scope>NUCLEOTIDE SEQUENCE [LARGE SCALE GENOMIC DNA]</scope>
    <source>
        <strain evidence="1 2">A1</strain>
    </source>
</reference>
<name>A0A2N0R343_9GLOM</name>
<evidence type="ECO:0000313" key="2">
    <source>
        <dbReference type="Proteomes" id="UP000232688"/>
    </source>
</evidence>
<dbReference type="VEuPathDB" id="FungiDB:RhiirFUN_005277"/>
<dbReference type="AlphaFoldDB" id="A0A2N0R343"/>
<gene>
    <name evidence="1" type="ORF">RhiirA1_472050</name>
</gene>
<dbReference type="Proteomes" id="UP000232688">
    <property type="component" value="Unassembled WGS sequence"/>
</dbReference>
<protein>
    <submittedName>
        <fullName evidence="1">Uncharacterized protein</fullName>
    </submittedName>
</protein>
<sequence length="51" mass="5920">MSSTTSMDEVVNILCKLSILHCKVLFGEAERFEEWLKEKGIKDKYASKRNL</sequence>